<evidence type="ECO:0000256" key="1">
    <source>
        <dbReference type="SAM" id="Phobius"/>
    </source>
</evidence>
<keyword evidence="1" id="KW-1133">Transmembrane helix</keyword>
<gene>
    <name evidence="2" type="ORF">LCGC14_1437680</name>
</gene>
<evidence type="ECO:0000313" key="2">
    <source>
        <dbReference type="EMBL" id="KKM70740.1"/>
    </source>
</evidence>
<organism evidence="2">
    <name type="scientific">marine sediment metagenome</name>
    <dbReference type="NCBI Taxonomy" id="412755"/>
    <lineage>
        <taxon>unclassified sequences</taxon>
        <taxon>metagenomes</taxon>
        <taxon>ecological metagenomes</taxon>
    </lineage>
</organism>
<feature type="transmembrane region" description="Helical" evidence="1">
    <location>
        <begin position="165"/>
        <end position="184"/>
    </location>
</feature>
<protein>
    <submittedName>
        <fullName evidence="2">Uncharacterized protein</fullName>
    </submittedName>
</protein>
<sequence length="192" mass="21283">MPNLTRVRDGKPTAVHECGIRAGLHYMEIFMKKRVRVLLSLALLTLSQTSWAATVVKANFDAGWPFWDGIDNFKFTGNFVGEDLNDDGLLSFGEFSVFYAKSDHYEYTLSDLFDTGDIVISTQSWLDNGISSAYIIWEPAGDVRQSISTDLKGEVQFTSFEVSPVPIPSAALLFAPTLLGFMGLRRKAKQAG</sequence>
<comment type="caution">
    <text evidence="2">The sequence shown here is derived from an EMBL/GenBank/DDBJ whole genome shotgun (WGS) entry which is preliminary data.</text>
</comment>
<proteinExistence type="predicted"/>
<reference evidence="2" key="1">
    <citation type="journal article" date="2015" name="Nature">
        <title>Complex archaea that bridge the gap between prokaryotes and eukaryotes.</title>
        <authorList>
            <person name="Spang A."/>
            <person name="Saw J.H."/>
            <person name="Jorgensen S.L."/>
            <person name="Zaremba-Niedzwiedzka K."/>
            <person name="Martijn J."/>
            <person name="Lind A.E."/>
            <person name="van Eijk R."/>
            <person name="Schleper C."/>
            <person name="Guy L."/>
            <person name="Ettema T.J."/>
        </authorList>
    </citation>
    <scope>NUCLEOTIDE SEQUENCE</scope>
</reference>
<dbReference type="PROSITE" id="PS00018">
    <property type="entry name" value="EF_HAND_1"/>
    <property type="match status" value="1"/>
</dbReference>
<dbReference type="AlphaFoldDB" id="A0A0F9M237"/>
<dbReference type="EMBL" id="LAZR01009760">
    <property type="protein sequence ID" value="KKM70740.1"/>
    <property type="molecule type" value="Genomic_DNA"/>
</dbReference>
<keyword evidence="1" id="KW-0472">Membrane</keyword>
<dbReference type="InterPro" id="IPR018247">
    <property type="entry name" value="EF_Hand_1_Ca_BS"/>
</dbReference>
<accession>A0A0F9M237</accession>
<keyword evidence="1" id="KW-0812">Transmembrane</keyword>
<name>A0A0F9M237_9ZZZZ</name>